<dbReference type="SUPFAM" id="SSF74653">
    <property type="entry name" value="TolA/TonB C-terminal domain"/>
    <property type="match status" value="1"/>
</dbReference>
<keyword evidence="5" id="KW-0735">Signal-anchor</keyword>
<keyword evidence="5" id="KW-0653">Protein transport</keyword>
<feature type="domain" description="TonB C-terminal" evidence="6">
    <location>
        <begin position="340"/>
        <end position="432"/>
    </location>
</feature>
<comment type="caution">
    <text evidence="5">Lacks conserved residue(s) required for the propagation of feature annotation.</text>
</comment>
<dbReference type="NCBIfam" id="TIGR01352">
    <property type="entry name" value="tonB_Cterm"/>
    <property type="match status" value="1"/>
</dbReference>
<dbReference type="InterPro" id="IPR006260">
    <property type="entry name" value="TonB/TolA_C"/>
</dbReference>
<dbReference type="InterPro" id="IPR008756">
    <property type="entry name" value="Peptidase_M56"/>
</dbReference>
<keyword evidence="5" id="KW-0997">Cell inner membrane</keyword>
<dbReference type="EMBL" id="BAAAFA010000001">
    <property type="protein sequence ID" value="GAA0811086.1"/>
    <property type="molecule type" value="Genomic_DNA"/>
</dbReference>
<organism evidence="7 8">
    <name type="scientific">Colwellia asteriadis</name>
    <dbReference type="NCBI Taxonomy" id="517723"/>
    <lineage>
        <taxon>Bacteria</taxon>
        <taxon>Pseudomonadati</taxon>
        <taxon>Pseudomonadota</taxon>
        <taxon>Gammaproteobacteria</taxon>
        <taxon>Alteromonadales</taxon>
        <taxon>Colwelliaceae</taxon>
        <taxon>Colwellia</taxon>
    </lineage>
</organism>
<comment type="caution">
    <text evidence="7">The sequence shown here is derived from an EMBL/GenBank/DDBJ whole genome shotgun (WGS) entry which is preliminary data.</text>
</comment>
<dbReference type="PANTHER" id="PTHR34978">
    <property type="entry name" value="POSSIBLE SENSOR-TRANSDUCER PROTEIN BLAR"/>
    <property type="match status" value="1"/>
</dbReference>
<dbReference type="PRINTS" id="PR01374">
    <property type="entry name" value="TONBPROTEIN"/>
</dbReference>
<dbReference type="Gene3D" id="3.30.2420.10">
    <property type="entry name" value="TonB"/>
    <property type="match status" value="1"/>
</dbReference>
<proteinExistence type="inferred from homology"/>
<evidence type="ECO:0000256" key="3">
    <source>
        <dbReference type="ARBA" id="ARBA00022989"/>
    </source>
</evidence>
<name>A0ABN1L3B5_9GAMM</name>
<dbReference type="CDD" id="cd07341">
    <property type="entry name" value="M56_BlaR1_MecR1_like"/>
    <property type="match status" value="1"/>
</dbReference>
<reference evidence="7 8" key="1">
    <citation type="journal article" date="2019" name="Int. J. Syst. Evol. Microbiol.">
        <title>The Global Catalogue of Microorganisms (GCM) 10K type strain sequencing project: providing services to taxonomists for standard genome sequencing and annotation.</title>
        <authorList>
            <consortium name="The Broad Institute Genomics Platform"/>
            <consortium name="The Broad Institute Genome Sequencing Center for Infectious Disease"/>
            <person name="Wu L."/>
            <person name="Ma J."/>
        </authorList>
    </citation>
    <scope>NUCLEOTIDE SEQUENCE [LARGE SCALE GENOMIC DNA]</scope>
    <source>
        <strain evidence="7 8">JCM 15608</strain>
    </source>
</reference>
<evidence type="ECO:0000256" key="4">
    <source>
        <dbReference type="ARBA" id="ARBA00023136"/>
    </source>
</evidence>
<keyword evidence="5" id="KW-1003">Cell membrane</keyword>
<feature type="transmembrane region" description="Helical" evidence="5">
    <location>
        <begin position="308"/>
        <end position="328"/>
    </location>
</feature>
<evidence type="ECO:0000256" key="1">
    <source>
        <dbReference type="ARBA" id="ARBA00004167"/>
    </source>
</evidence>
<feature type="transmembrane region" description="Helical" evidence="5">
    <location>
        <begin position="6"/>
        <end position="30"/>
    </location>
</feature>
<evidence type="ECO:0000256" key="2">
    <source>
        <dbReference type="ARBA" id="ARBA00022692"/>
    </source>
</evidence>
<protein>
    <recommendedName>
        <fullName evidence="5">Protein TonB</fullName>
    </recommendedName>
</protein>
<feature type="transmembrane region" description="Helical" evidence="5">
    <location>
        <begin position="42"/>
        <end position="62"/>
    </location>
</feature>
<accession>A0ABN1L3B5</accession>
<keyword evidence="5" id="KW-0813">Transport</keyword>
<dbReference type="Proteomes" id="UP001500021">
    <property type="component" value="Unassembled WGS sequence"/>
</dbReference>
<dbReference type="Pfam" id="PF03544">
    <property type="entry name" value="TonB_C"/>
    <property type="match status" value="1"/>
</dbReference>
<keyword evidence="2 5" id="KW-0812">Transmembrane</keyword>
<sequence>MISDLVALLVNALLPLTCILMFILMIRQSLRQNTDAKNSYRLWLLLPLCLVITLTPIAASIINEVIRFGGYGFNDSFTHNSIQAYIVKPTLTINQHLSHNVSIELTLFSIWLLGFSMLAGYWLTLHVDYQKKLMLKPASHHAFTQEIKKLNRSTNSLTLAQSSHVHSPMLMGLFKQILVIPEDFNELYTPEQQQLIIAHEVCHFSHHHMWANQVALLLLALFWFHPLAWRAYAAFRQDQEHACDQFVLSRKQTQSRIEYCKALVVAAETSPPNAFTLMSFKHNGEQSFMFNRIEQIKKMDHKKPISKVAMLALVTLLSTSLVAGVTYASSQLKEAQKQDHKQFEVQPTHRIEPKYPIEAAKAGTEGSVVLKFDVLENGSVTNVEVVNAKPAYVFDKTAVTALKQWRYKASNKVTKNLLVQLDYLMDESSTQPEPLIERIKVSN</sequence>
<feature type="transmembrane region" description="Helical" evidence="5">
    <location>
        <begin position="105"/>
        <end position="125"/>
    </location>
</feature>
<dbReference type="InterPro" id="IPR003538">
    <property type="entry name" value="TonB"/>
</dbReference>
<dbReference type="PANTHER" id="PTHR34978:SF3">
    <property type="entry name" value="SLR0241 PROTEIN"/>
    <property type="match status" value="1"/>
</dbReference>
<dbReference type="PROSITE" id="PS52015">
    <property type="entry name" value="TONB_CTD"/>
    <property type="match status" value="1"/>
</dbReference>
<keyword evidence="8" id="KW-1185">Reference proteome</keyword>
<evidence type="ECO:0000313" key="7">
    <source>
        <dbReference type="EMBL" id="GAA0811086.1"/>
    </source>
</evidence>
<comment type="similarity">
    <text evidence="5">Belongs to the TonB family.</text>
</comment>
<dbReference type="InterPro" id="IPR052173">
    <property type="entry name" value="Beta-lactam_resp_regulator"/>
</dbReference>
<evidence type="ECO:0000259" key="6">
    <source>
        <dbReference type="PROSITE" id="PS52015"/>
    </source>
</evidence>
<comment type="subcellular location">
    <subcellularLocation>
        <location evidence="5">Cell inner membrane</location>
        <topology evidence="5">Single-pass membrane protein</topology>
        <orientation evidence="5">Periplasmic side</orientation>
    </subcellularLocation>
    <subcellularLocation>
        <location evidence="1">Membrane</location>
        <topology evidence="1">Single-pass membrane protein</topology>
    </subcellularLocation>
</comment>
<evidence type="ECO:0000313" key="8">
    <source>
        <dbReference type="Proteomes" id="UP001500021"/>
    </source>
</evidence>
<dbReference type="Pfam" id="PF05569">
    <property type="entry name" value="Peptidase_M56"/>
    <property type="match status" value="1"/>
</dbReference>
<evidence type="ECO:0000256" key="5">
    <source>
        <dbReference type="RuleBase" id="RU362123"/>
    </source>
</evidence>
<comment type="function">
    <text evidence="5">Interacts with outer membrane receptor proteins that carry out high-affinity binding and energy dependent uptake into the periplasmic space of specific substrates. It could act to transduce energy from the cytoplasmic membrane to specific energy-requiring processes in the outer membrane, resulting in the release into the periplasm of ligands bound by these outer membrane proteins.</text>
</comment>
<dbReference type="RefSeq" id="WP_289847617.1">
    <property type="nucleotide sequence ID" value="NZ_BAAAFA010000001.1"/>
</dbReference>
<keyword evidence="3 5" id="KW-1133">Transmembrane helix</keyword>
<dbReference type="InterPro" id="IPR037682">
    <property type="entry name" value="TonB_C"/>
</dbReference>
<keyword evidence="4 5" id="KW-0472">Membrane</keyword>
<gene>
    <name evidence="7" type="ORF">GCM10009111_03060</name>
</gene>